<evidence type="ECO:0000256" key="3">
    <source>
        <dbReference type="ARBA" id="ARBA00022898"/>
    </source>
</evidence>
<dbReference type="Gene3D" id="3.40.50.1100">
    <property type="match status" value="2"/>
</dbReference>
<protein>
    <submittedName>
        <fullName evidence="5">Serine racemase</fullName>
    </submittedName>
</protein>
<evidence type="ECO:0000313" key="6">
    <source>
        <dbReference type="Proteomes" id="UP001444661"/>
    </source>
</evidence>
<dbReference type="InterPro" id="IPR001926">
    <property type="entry name" value="TrpB-like_PALP"/>
</dbReference>
<comment type="similarity">
    <text evidence="2">Belongs to the serine/threonine dehydratase family.</text>
</comment>
<dbReference type="EMBL" id="JAQQWK010000006">
    <property type="protein sequence ID" value="KAK8038450.1"/>
    <property type="molecule type" value="Genomic_DNA"/>
</dbReference>
<comment type="cofactor">
    <cofactor evidence="1">
        <name>pyridoxal 5'-phosphate</name>
        <dbReference type="ChEBI" id="CHEBI:597326"/>
    </cofactor>
</comment>
<dbReference type="PANTHER" id="PTHR43050">
    <property type="entry name" value="SERINE / THREONINE RACEMASE FAMILY MEMBER"/>
    <property type="match status" value="1"/>
</dbReference>
<dbReference type="Pfam" id="PF00291">
    <property type="entry name" value="PALP"/>
    <property type="match status" value="1"/>
</dbReference>
<dbReference type="SUPFAM" id="SSF53686">
    <property type="entry name" value="Tryptophan synthase beta subunit-like PLP-dependent enzymes"/>
    <property type="match status" value="1"/>
</dbReference>
<keyword evidence="3" id="KW-0663">Pyridoxal phosphate</keyword>
<organism evidence="5 6">
    <name type="scientific">Apiospora rasikravindrae</name>
    <dbReference type="NCBI Taxonomy" id="990691"/>
    <lineage>
        <taxon>Eukaryota</taxon>
        <taxon>Fungi</taxon>
        <taxon>Dikarya</taxon>
        <taxon>Ascomycota</taxon>
        <taxon>Pezizomycotina</taxon>
        <taxon>Sordariomycetes</taxon>
        <taxon>Xylariomycetidae</taxon>
        <taxon>Amphisphaeriales</taxon>
        <taxon>Apiosporaceae</taxon>
        <taxon>Apiospora</taxon>
    </lineage>
</organism>
<proteinExistence type="inferred from homology"/>
<evidence type="ECO:0000313" key="5">
    <source>
        <dbReference type="EMBL" id="KAK8038450.1"/>
    </source>
</evidence>
<reference evidence="5 6" key="1">
    <citation type="submission" date="2023-01" db="EMBL/GenBank/DDBJ databases">
        <title>Analysis of 21 Apiospora genomes using comparative genomics revels a genus with tremendous synthesis potential of carbohydrate active enzymes and secondary metabolites.</title>
        <authorList>
            <person name="Sorensen T."/>
        </authorList>
    </citation>
    <scope>NUCLEOTIDE SEQUENCE [LARGE SCALE GENOMIC DNA]</scope>
    <source>
        <strain evidence="5 6">CBS 33761</strain>
    </source>
</reference>
<dbReference type="InterPro" id="IPR036052">
    <property type="entry name" value="TrpB-like_PALP_sf"/>
</dbReference>
<evidence type="ECO:0000256" key="1">
    <source>
        <dbReference type="ARBA" id="ARBA00001933"/>
    </source>
</evidence>
<evidence type="ECO:0000256" key="2">
    <source>
        <dbReference type="ARBA" id="ARBA00010869"/>
    </source>
</evidence>
<dbReference type="Proteomes" id="UP001444661">
    <property type="component" value="Unassembled WGS sequence"/>
</dbReference>
<accession>A0ABR1SXN0</accession>
<evidence type="ECO:0000259" key="4">
    <source>
        <dbReference type="Pfam" id="PF00291"/>
    </source>
</evidence>
<name>A0ABR1SXN0_9PEZI</name>
<dbReference type="PANTHER" id="PTHR43050:SF1">
    <property type="entry name" value="SERINE RACEMASE"/>
    <property type="match status" value="1"/>
</dbReference>
<sequence length="355" mass="37783">MNQLTLVNIIQADDRLSGAVKKTPCIHSPELSRLLQNLPATPSSVRVYLKLENLQKAGSFKYRGAMNALSQLNDSELAKGFVTYSSGNHARGLVEVAHGISRDRNVEIPVKVVMPDQAAPEKLRAVRDLGAELFVSPGYDLEPCRRAAEELALRSGARLVGSSEDTAVLEGHGTIGLEFAQQVKEEEGSHGLDVLLVPCGGGGLLAGCLVALRDAGVQVLACEPVVGGGSQLRESLKQGRRVPRDPTVGPSAADGLRAEIGDASWTVISEHLTADDVLQVTEEEIVRALAISRELGMEGSIEPSSAVPLAALLFSEGLHARISRDDKECLNIGIVVTGGTSAKVHTREDHGYRKK</sequence>
<keyword evidence="6" id="KW-1185">Reference proteome</keyword>
<comment type="caution">
    <text evidence="5">The sequence shown here is derived from an EMBL/GenBank/DDBJ whole genome shotgun (WGS) entry which is preliminary data.</text>
</comment>
<gene>
    <name evidence="5" type="ORF">PG993_006861</name>
</gene>
<feature type="domain" description="Tryptophan synthase beta chain-like PALP" evidence="4">
    <location>
        <begin position="17"/>
        <end position="325"/>
    </location>
</feature>